<comment type="caution">
    <text evidence="9">The sequence shown here is derived from an EMBL/GenBank/DDBJ whole genome shotgun (WGS) entry which is preliminary data.</text>
</comment>
<evidence type="ECO:0000313" key="9">
    <source>
        <dbReference type="EMBL" id="GGG95890.1"/>
    </source>
</evidence>
<evidence type="ECO:0000259" key="8">
    <source>
        <dbReference type="PROSITE" id="PS50893"/>
    </source>
</evidence>
<sequence length="268" mass="29544">MLRHTHPSRATGPLVFNDTNSFPQQPRRAGKAFEPRDGARLGYLPEERGLYKKEAVLDVMVYFGRLKGLAKAGAKAWSLDYLERVGLADKATVRLDKLSGGQQQKVQLGVTIMNDPELLILDEPTKGFDPVNRRLLMDIIEEQKLAGATVIMVTHQMEEVERLCDRVILLKDGTARAYGTVSDVQEQFGGTVYRVSYEGILPASSMYDVVTDTGGRAELAPRAGATEAGVLRELVEAGVAVRSFTTARVSLEEIFIQVYGEQQTAEVQ</sequence>
<keyword evidence="3" id="KW-0813">Transport</keyword>
<evidence type="ECO:0000256" key="7">
    <source>
        <dbReference type="SAM" id="MobiDB-lite"/>
    </source>
</evidence>
<evidence type="ECO:0000256" key="2">
    <source>
        <dbReference type="ARBA" id="ARBA00005417"/>
    </source>
</evidence>
<dbReference type="Pfam" id="PF13732">
    <property type="entry name" value="DrrA1-3_C"/>
    <property type="match status" value="1"/>
</dbReference>
<name>A0ABQ1XK83_9MICC</name>
<gene>
    <name evidence="9" type="ORF">GCM10011577_18730</name>
</gene>
<keyword evidence="6" id="KW-0046">Antibiotic resistance</keyword>
<protein>
    <submittedName>
        <fullName evidence="9">ABC transporter ATP-binding protein</fullName>
    </submittedName>
</protein>
<proteinExistence type="inferred from homology"/>
<dbReference type="EMBL" id="BMKU01000005">
    <property type="protein sequence ID" value="GGG95890.1"/>
    <property type="molecule type" value="Genomic_DNA"/>
</dbReference>
<dbReference type="InterPro" id="IPR017871">
    <property type="entry name" value="ABC_transporter-like_CS"/>
</dbReference>
<comment type="similarity">
    <text evidence="2">Belongs to the ABC transporter superfamily.</text>
</comment>
<dbReference type="SUPFAM" id="SSF52540">
    <property type="entry name" value="P-loop containing nucleoside triphosphate hydrolases"/>
    <property type="match status" value="1"/>
</dbReference>
<dbReference type="Proteomes" id="UP000596938">
    <property type="component" value="Unassembled WGS sequence"/>
</dbReference>
<dbReference type="PANTHER" id="PTHR42711">
    <property type="entry name" value="ABC TRANSPORTER ATP-BINDING PROTEIN"/>
    <property type="match status" value="1"/>
</dbReference>
<feature type="region of interest" description="Disordered" evidence="7">
    <location>
        <begin position="1"/>
        <end position="31"/>
    </location>
</feature>
<dbReference type="PANTHER" id="PTHR42711:SF5">
    <property type="entry name" value="ABC TRANSPORTER ATP-BINDING PROTEIN NATA"/>
    <property type="match status" value="1"/>
</dbReference>
<comment type="subcellular location">
    <subcellularLocation>
        <location evidence="1">Cell membrane</location>
        <topology evidence="1">Peripheral membrane protein</topology>
    </subcellularLocation>
</comment>
<dbReference type="PROSITE" id="PS50893">
    <property type="entry name" value="ABC_TRANSPORTER_2"/>
    <property type="match status" value="1"/>
</dbReference>
<feature type="domain" description="ABC transporter" evidence="8">
    <location>
        <begin position="2"/>
        <end position="197"/>
    </location>
</feature>
<evidence type="ECO:0000256" key="5">
    <source>
        <dbReference type="ARBA" id="ARBA00022840"/>
    </source>
</evidence>
<keyword evidence="4" id="KW-0547">Nucleotide-binding</keyword>
<dbReference type="RefSeq" id="WP_188810466.1">
    <property type="nucleotide sequence ID" value="NZ_BAAAWV010000001.1"/>
</dbReference>
<dbReference type="GO" id="GO:0005524">
    <property type="term" value="F:ATP binding"/>
    <property type="evidence" value="ECO:0007669"/>
    <property type="project" value="UniProtKB-KW"/>
</dbReference>
<evidence type="ECO:0000256" key="1">
    <source>
        <dbReference type="ARBA" id="ARBA00004202"/>
    </source>
</evidence>
<dbReference type="PROSITE" id="PS00211">
    <property type="entry name" value="ABC_TRANSPORTER_1"/>
    <property type="match status" value="1"/>
</dbReference>
<dbReference type="InterPro" id="IPR003439">
    <property type="entry name" value="ABC_transporter-like_ATP-bd"/>
</dbReference>
<evidence type="ECO:0000256" key="6">
    <source>
        <dbReference type="ARBA" id="ARBA00023251"/>
    </source>
</evidence>
<accession>A0ABQ1XK83</accession>
<dbReference type="InterPro" id="IPR027417">
    <property type="entry name" value="P-loop_NTPase"/>
</dbReference>
<organism evidence="9 10">
    <name type="scientific">Pseudarthrobacter polychromogenes</name>
    <dbReference type="NCBI Taxonomy" id="1676"/>
    <lineage>
        <taxon>Bacteria</taxon>
        <taxon>Bacillati</taxon>
        <taxon>Actinomycetota</taxon>
        <taxon>Actinomycetes</taxon>
        <taxon>Micrococcales</taxon>
        <taxon>Micrococcaceae</taxon>
        <taxon>Pseudarthrobacter</taxon>
    </lineage>
</organism>
<keyword evidence="10" id="KW-1185">Reference proteome</keyword>
<evidence type="ECO:0000256" key="3">
    <source>
        <dbReference type="ARBA" id="ARBA00022448"/>
    </source>
</evidence>
<evidence type="ECO:0000256" key="4">
    <source>
        <dbReference type="ARBA" id="ARBA00022741"/>
    </source>
</evidence>
<reference evidence="10" key="1">
    <citation type="journal article" date="2019" name="Int. J. Syst. Evol. Microbiol.">
        <title>The Global Catalogue of Microorganisms (GCM) 10K type strain sequencing project: providing services to taxonomists for standard genome sequencing and annotation.</title>
        <authorList>
            <consortium name="The Broad Institute Genomics Platform"/>
            <consortium name="The Broad Institute Genome Sequencing Center for Infectious Disease"/>
            <person name="Wu L."/>
            <person name="Ma J."/>
        </authorList>
    </citation>
    <scope>NUCLEOTIDE SEQUENCE [LARGE SCALE GENOMIC DNA]</scope>
    <source>
        <strain evidence="10">CGMCC 1.1927</strain>
    </source>
</reference>
<evidence type="ECO:0000313" key="10">
    <source>
        <dbReference type="Proteomes" id="UP000596938"/>
    </source>
</evidence>
<dbReference type="Pfam" id="PF00005">
    <property type="entry name" value="ABC_tran"/>
    <property type="match status" value="1"/>
</dbReference>
<dbReference type="InterPro" id="IPR050763">
    <property type="entry name" value="ABC_transporter_ATP-binding"/>
</dbReference>
<dbReference type="Gene3D" id="3.40.50.300">
    <property type="entry name" value="P-loop containing nucleotide triphosphate hydrolases"/>
    <property type="match status" value="1"/>
</dbReference>
<dbReference type="InterPro" id="IPR025302">
    <property type="entry name" value="DrrA1/2-like_C"/>
</dbReference>
<keyword evidence="5 9" id="KW-0067">ATP-binding</keyword>